<dbReference type="InterPro" id="IPR001646">
    <property type="entry name" value="5peptide_repeat"/>
</dbReference>
<dbReference type="AlphaFoldDB" id="A0A1E5C991"/>
<dbReference type="Pfam" id="PF13599">
    <property type="entry name" value="Pentapeptide_4"/>
    <property type="match status" value="2"/>
</dbReference>
<dbReference type="InterPro" id="IPR052949">
    <property type="entry name" value="PA_immunity-related"/>
</dbReference>
<dbReference type="Proteomes" id="UP000095039">
    <property type="component" value="Unassembled WGS sequence"/>
</dbReference>
<dbReference type="RefSeq" id="WP_016960350.1">
    <property type="nucleotide sequence ID" value="NZ_AJWN02000043.1"/>
</dbReference>
<accession>A0A1E5C991</accession>
<dbReference type="EMBL" id="AJWN02000043">
    <property type="protein sequence ID" value="OEE61752.1"/>
    <property type="molecule type" value="Genomic_DNA"/>
</dbReference>
<evidence type="ECO:0008006" key="3">
    <source>
        <dbReference type="Google" id="ProtNLM"/>
    </source>
</evidence>
<proteinExistence type="predicted"/>
<dbReference type="SUPFAM" id="SSF141571">
    <property type="entry name" value="Pentapeptide repeat-like"/>
    <property type="match status" value="1"/>
</dbReference>
<evidence type="ECO:0000313" key="2">
    <source>
        <dbReference type="Proteomes" id="UP000095039"/>
    </source>
</evidence>
<protein>
    <recommendedName>
        <fullName evidence="3">Fluoroquinolone resistance protein</fullName>
    </recommendedName>
</protein>
<dbReference type="Gene3D" id="2.160.20.80">
    <property type="entry name" value="E3 ubiquitin-protein ligase SopA"/>
    <property type="match status" value="1"/>
</dbReference>
<organism evidence="1 2">
    <name type="scientific">Enterovibrio norvegicus FF-454</name>
    <dbReference type="NCBI Taxonomy" id="1185651"/>
    <lineage>
        <taxon>Bacteria</taxon>
        <taxon>Pseudomonadati</taxon>
        <taxon>Pseudomonadota</taxon>
        <taxon>Gammaproteobacteria</taxon>
        <taxon>Vibrionales</taxon>
        <taxon>Vibrionaceae</taxon>
        <taxon>Enterovibrio</taxon>
    </lineage>
</organism>
<sequence length="199" mass="23087">MQHLQSHFEYYDQTFDKLELSSQTLDSTEFEECEFRDCQLSESAFRRCKFINCTFTRCNLSLMKVNHSRFSDVTFSECKLVGVDWTFAEWPAYRVDADMTFSKCIMNDTSFFGLTLRGLNLKECKLHDADFREGDFTDSSMTYCDFTNSVFMRTNLQNADLTESTNVSLSVLDNNVNAAKFSRYEALYLLEALGIELVD</sequence>
<keyword evidence="2" id="KW-1185">Reference proteome</keyword>
<comment type="caution">
    <text evidence="1">The sequence shown here is derived from an EMBL/GenBank/DDBJ whole genome shotgun (WGS) entry which is preliminary data.</text>
</comment>
<name>A0A1E5C991_9GAMM</name>
<evidence type="ECO:0000313" key="1">
    <source>
        <dbReference type="EMBL" id="OEE61752.1"/>
    </source>
</evidence>
<reference evidence="1 2" key="1">
    <citation type="journal article" date="2012" name="Science">
        <title>Ecological populations of bacteria act as socially cohesive units of antibiotic production and resistance.</title>
        <authorList>
            <person name="Cordero O.X."/>
            <person name="Wildschutte H."/>
            <person name="Kirkup B."/>
            <person name="Proehl S."/>
            <person name="Ngo L."/>
            <person name="Hussain F."/>
            <person name="Le Roux F."/>
            <person name="Mincer T."/>
            <person name="Polz M.F."/>
        </authorList>
    </citation>
    <scope>NUCLEOTIDE SEQUENCE [LARGE SCALE GENOMIC DNA]</scope>
    <source>
        <strain evidence="1 2">FF-454</strain>
    </source>
</reference>
<dbReference type="PANTHER" id="PTHR42999:SF1">
    <property type="entry name" value="PENTAPEPTIDE REPEAT-CONTAINING PROTEIN"/>
    <property type="match status" value="1"/>
</dbReference>
<gene>
    <name evidence="1" type="ORF">A1OK_08315</name>
</gene>
<dbReference type="PANTHER" id="PTHR42999">
    <property type="entry name" value="ANTIBIOTIC RESISTANCE PROTEIN MCBG"/>
    <property type="match status" value="1"/>
</dbReference>